<dbReference type="SMR" id="A0A2X4K0I3"/>
<organism evidence="6 7">
    <name type="scientific">Streptococcus uberis</name>
    <dbReference type="NCBI Taxonomy" id="1349"/>
    <lineage>
        <taxon>Bacteria</taxon>
        <taxon>Bacillati</taxon>
        <taxon>Bacillota</taxon>
        <taxon>Bacilli</taxon>
        <taxon>Lactobacillales</taxon>
        <taxon>Streptococcaceae</taxon>
        <taxon>Streptococcus</taxon>
    </lineage>
</organism>
<dbReference type="PANTHER" id="PTHR10472:SF5">
    <property type="entry name" value="D-AMINOACYL-TRNA DEACYLASE 1"/>
    <property type="match status" value="1"/>
</dbReference>
<comment type="catalytic activity">
    <reaction evidence="5">
        <text>glycyl-tRNA(Ala) + H2O = tRNA(Ala) + glycine + H(+)</text>
        <dbReference type="Rhea" id="RHEA:53744"/>
        <dbReference type="Rhea" id="RHEA-COMP:9657"/>
        <dbReference type="Rhea" id="RHEA-COMP:13640"/>
        <dbReference type="ChEBI" id="CHEBI:15377"/>
        <dbReference type="ChEBI" id="CHEBI:15378"/>
        <dbReference type="ChEBI" id="CHEBI:57305"/>
        <dbReference type="ChEBI" id="CHEBI:78442"/>
        <dbReference type="ChEBI" id="CHEBI:78522"/>
    </reaction>
</comment>
<keyword evidence="3 5" id="KW-0378">Hydrolase</keyword>
<evidence type="ECO:0000256" key="4">
    <source>
        <dbReference type="ARBA" id="ARBA00022884"/>
    </source>
</evidence>
<dbReference type="OMA" id="VFGADMK"/>
<dbReference type="GeneID" id="93825536"/>
<dbReference type="PANTHER" id="PTHR10472">
    <property type="entry name" value="D-TYROSYL-TRNA TYR DEACYLASE"/>
    <property type="match status" value="1"/>
</dbReference>
<sequence>MKIVIQRVSEASVAIEGEIVGAIQKGLLLLVGFGPEDGQEDVDYAVRKITQMRIFSDAEDKMNLSLLDIKGSILSISQFTLFANTKKGNRPAFTEAAKPEMASQLYEQFNQALSAFCPLERGVFGADMKVSLVNDGPVTIILDTKNR</sequence>
<dbReference type="NCBIfam" id="TIGR00256">
    <property type="entry name" value="D-aminoacyl-tRNA deacylase"/>
    <property type="match status" value="1"/>
</dbReference>
<dbReference type="GO" id="GO:0019478">
    <property type="term" value="P:D-amino acid catabolic process"/>
    <property type="evidence" value="ECO:0007669"/>
    <property type="project" value="UniProtKB-UniRule"/>
</dbReference>
<comment type="caution">
    <text evidence="6">The sequence shown here is derived from an EMBL/GenBank/DDBJ whole genome shotgun (WGS) entry which is preliminary data.</text>
</comment>
<dbReference type="GO" id="GO:0106026">
    <property type="term" value="F:Gly-tRNA(Ala) deacylase activity"/>
    <property type="evidence" value="ECO:0007669"/>
    <property type="project" value="UniProtKB-UniRule"/>
</dbReference>
<dbReference type="Proteomes" id="UP000483839">
    <property type="component" value="Unassembled WGS sequence"/>
</dbReference>
<dbReference type="InterPro" id="IPR023509">
    <property type="entry name" value="DTD-like_sf"/>
</dbReference>
<dbReference type="GO" id="GO:0000049">
    <property type="term" value="F:tRNA binding"/>
    <property type="evidence" value="ECO:0007669"/>
    <property type="project" value="UniProtKB-UniRule"/>
</dbReference>
<dbReference type="EC" id="3.1.1.-" evidence="5"/>
<evidence type="ECO:0000256" key="2">
    <source>
        <dbReference type="ARBA" id="ARBA00022555"/>
    </source>
</evidence>
<dbReference type="FunFam" id="3.50.80.10:FF:000001">
    <property type="entry name" value="D-aminoacyl-tRNA deacylase"/>
    <property type="match status" value="1"/>
</dbReference>
<dbReference type="EMBL" id="WLXI01000027">
    <property type="protein sequence ID" value="MTD01235.1"/>
    <property type="molecule type" value="Genomic_DNA"/>
</dbReference>
<evidence type="ECO:0000256" key="1">
    <source>
        <dbReference type="ARBA" id="ARBA00009673"/>
    </source>
</evidence>
<protein>
    <recommendedName>
        <fullName evidence="5">D-aminoacyl-tRNA deacylase</fullName>
        <shortName evidence="5">DTD</shortName>
        <ecNumber evidence="5">3.1.1.96</ecNumber>
    </recommendedName>
    <alternativeName>
        <fullName evidence="5">Gly-tRNA(Ala) deacylase</fullName>
        <ecNumber evidence="5">3.1.1.-</ecNumber>
    </alternativeName>
</protein>
<evidence type="ECO:0000256" key="5">
    <source>
        <dbReference type="HAMAP-Rule" id="MF_00518"/>
    </source>
</evidence>
<dbReference type="RefSeq" id="WP_012657793.1">
    <property type="nucleotide sequence ID" value="NZ_BAABQA010000005.1"/>
</dbReference>
<comment type="similarity">
    <text evidence="1 5">Belongs to the DTD family.</text>
</comment>
<gene>
    <name evidence="5" type="primary">dtd</name>
    <name evidence="6" type="ORF">GKS16_02905</name>
</gene>
<proteinExistence type="inferred from homology"/>
<comment type="subcellular location">
    <subcellularLocation>
        <location evidence="5">Cytoplasm</location>
    </subcellularLocation>
</comment>
<dbReference type="AlphaFoldDB" id="A0A2X4K0I3"/>
<evidence type="ECO:0000313" key="7">
    <source>
        <dbReference type="Proteomes" id="UP000483839"/>
    </source>
</evidence>
<dbReference type="GO" id="GO:0051500">
    <property type="term" value="F:D-tyrosyl-tRNA(Tyr) deacylase activity"/>
    <property type="evidence" value="ECO:0007669"/>
    <property type="project" value="TreeGrafter"/>
</dbReference>
<comment type="catalytic activity">
    <reaction evidence="5">
        <text>a D-aminoacyl-tRNA + H2O = a tRNA + a D-alpha-amino acid + H(+)</text>
        <dbReference type="Rhea" id="RHEA:13953"/>
        <dbReference type="Rhea" id="RHEA-COMP:10123"/>
        <dbReference type="Rhea" id="RHEA-COMP:10124"/>
        <dbReference type="ChEBI" id="CHEBI:15377"/>
        <dbReference type="ChEBI" id="CHEBI:15378"/>
        <dbReference type="ChEBI" id="CHEBI:59871"/>
        <dbReference type="ChEBI" id="CHEBI:78442"/>
        <dbReference type="ChEBI" id="CHEBI:79333"/>
        <dbReference type="EC" id="3.1.1.96"/>
    </reaction>
</comment>
<dbReference type="Gene3D" id="3.50.80.10">
    <property type="entry name" value="D-tyrosyl-tRNA(Tyr) deacylase"/>
    <property type="match status" value="1"/>
</dbReference>
<keyword evidence="5" id="KW-0963">Cytoplasm</keyword>
<dbReference type="GO" id="GO:0005737">
    <property type="term" value="C:cytoplasm"/>
    <property type="evidence" value="ECO:0007669"/>
    <property type="project" value="UniProtKB-SubCell"/>
</dbReference>
<feature type="short sequence motif" description="Gly-cisPro motif, important for rejection of L-amino acids" evidence="5">
    <location>
        <begin position="136"/>
        <end position="137"/>
    </location>
</feature>
<keyword evidence="2 5" id="KW-0820">tRNA-binding</keyword>
<evidence type="ECO:0000256" key="3">
    <source>
        <dbReference type="ARBA" id="ARBA00022801"/>
    </source>
</evidence>
<reference evidence="6 7" key="1">
    <citation type="submission" date="2019-11" db="EMBL/GenBank/DDBJ databases">
        <title>Streptococcus uberis isolated from clinical mastitis cases on a southeastern Queensland dairy.</title>
        <authorList>
            <person name="Workentine M.L."/>
            <person name="Price R."/>
            <person name="Olchowy T."/>
        </authorList>
    </citation>
    <scope>NUCLEOTIDE SEQUENCE [LARGE SCALE GENOMIC DNA]</scope>
    <source>
        <strain evidence="6 7">OLC4459-A17</strain>
    </source>
</reference>
<dbReference type="GO" id="GO:0043908">
    <property type="term" value="F:Ser(Gly)-tRNA(Ala) hydrolase activity"/>
    <property type="evidence" value="ECO:0007669"/>
    <property type="project" value="UniProtKB-UniRule"/>
</dbReference>
<dbReference type="EC" id="3.1.1.96" evidence="5"/>
<dbReference type="InterPro" id="IPR003732">
    <property type="entry name" value="Daa-tRNA_deacyls_DTD"/>
</dbReference>
<dbReference type="HAMAP" id="MF_00518">
    <property type="entry name" value="Deacylase_Dtd"/>
    <property type="match status" value="1"/>
</dbReference>
<comment type="subunit">
    <text evidence="5">Homodimer.</text>
</comment>
<name>A0A2X4K0I3_STRUB</name>
<dbReference type="Pfam" id="PF02580">
    <property type="entry name" value="Tyr_Deacylase"/>
    <property type="match status" value="1"/>
</dbReference>
<dbReference type="CDD" id="cd00563">
    <property type="entry name" value="Dtyr_deacylase"/>
    <property type="match status" value="1"/>
</dbReference>
<comment type="domain">
    <text evidence="5">A Gly-cisPro motif from one monomer fits into the active site of the other monomer to allow specific chiral rejection of L-amino acids.</text>
</comment>
<accession>A0A2X4K0I3</accession>
<evidence type="ECO:0000313" key="6">
    <source>
        <dbReference type="EMBL" id="MTD01235.1"/>
    </source>
</evidence>
<keyword evidence="4 5" id="KW-0694">RNA-binding</keyword>
<dbReference type="SUPFAM" id="SSF69500">
    <property type="entry name" value="DTD-like"/>
    <property type="match status" value="1"/>
</dbReference>
<comment type="function">
    <text evidence="5">An aminoacyl-tRNA editing enzyme that deacylates mischarged D-aminoacyl-tRNAs. Also deacylates mischarged glycyl-tRNA(Ala), protecting cells against glycine mischarging by AlaRS. Acts via tRNA-based rather than protein-based catalysis; rejects L-amino acids rather than detecting D-amino acids in the active site. By recycling D-aminoacyl-tRNA to D-amino acids and free tRNA molecules, this enzyme counteracts the toxicity associated with the formation of D-aminoacyl-tRNA entities in vivo and helps enforce protein L-homochirality.</text>
</comment>